<dbReference type="InterPro" id="IPR051906">
    <property type="entry name" value="TolC-like"/>
</dbReference>
<reference evidence="10" key="1">
    <citation type="submission" date="2020-08" db="EMBL/GenBank/DDBJ databases">
        <title>Genomic Encyclopedia of Type Strains, Phase III (KMG-III): the genomes of soil and plant-associated and newly described type strains.</title>
        <authorList>
            <person name="Whitman W."/>
        </authorList>
    </citation>
    <scope>NUCLEOTIDE SEQUENCE [LARGE SCALE GENOMIC DNA]</scope>
    <source>
        <strain evidence="10">CECT 8628</strain>
    </source>
</reference>
<comment type="similarity">
    <text evidence="2">Belongs to the outer membrane factor (OMF) (TC 1.B.17) family.</text>
</comment>
<comment type="subcellular location">
    <subcellularLocation>
        <location evidence="1">Cell outer membrane</location>
    </subcellularLocation>
</comment>
<feature type="chain" id="PRO_5032578756" evidence="9">
    <location>
        <begin position="21"/>
        <end position="475"/>
    </location>
</feature>
<evidence type="ECO:0000256" key="1">
    <source>
        <dbReference type="ARBA" id="ARBA00004442"/>
    </source>
</evidence>
<dbReference type="PANTHER" id="PTHR30026:SF20">
    <property type="entry name" value="OUTER MEMBRANE PROTEIN TOLC"/>
    <property type="match status" value="1"/>
</dbReference>
<keyword evidence="6" id="KW-0472">Membrane</keyword>
<protein>
    <submittedName>
        <fullName evidence="10">Outer membrane protein TolC</fullName>
    </submittedName>
</protein>
<keyword evidence="11" id="KW-1185">Reference proteome</keyword>
<dbReference type="InterPro" id="IPR003423">
    <property type="entry name" value="OMP_efflux"/>
</dbReference>
<evidence type="ECO:0000256" key="5">
    <source>
        <dbReference type="ARBA" id="ARBA00022692"/>
    </source>
</evidence>
<keyword evidence="5" id="KW-0812">Transmembrane</keyword>
<organism evidence="10 11">
    <name type="scientific">Mucilaginibacter gotjawali</name>
    <dbReference type="NCBI Taxonomy" id="1550579"/>
    <lineage>
        <taxon>Bacteria</taxon>
        <taxon>Pseudomonadati</taxon>
        <taxon>Bacteroidota</taxon>
        <taxon>Sphingobacteriia</taxon>
        <taxon>Sphingobacteriales</taxon>
        <taxon>Sphingobacteriaceae</taxon>
        <taxon>Mucilaginibacter</taxon>
    </lineage>
</organism>
<evidence type="ECO:0000313" key="10">
    <source>
        <dbReference type="EMBL" id="MBB3055729.1"/>
    </source>
</evidence>
<keyword evidence="7" id="KW-0998">Cell outer membrane</keyword>
<keyword evidence="4" id="KW-1134">Transmembrane beta strand</keyword>
<evidence type="ECO:0000256" key="3">
    <source>
        <dbReference type="ARBA" id="ARBA00022448"/>
    </source>
</evidence>
<dbReference type="AlphaFoldDB" id="A0A839SGL8"/>
<feature type="signal peptide" evidence="9">
    <location>
        <begin position="1"/>
        <end position="20"/>
    </location>
</feature>
<dbReference type="EMBL" id="JACHWX010000005">
    <property type="protein sequence ID" value="MBB3055729.1"/>
    <property type="molecule type" value="Genomic_DNA"/>
</dbReference>
<keyword evidence="9" id="KW-0732">Signal</keyword>
<dbReference type="RefSeq" id="WP_183475934.1">
    <property type="nucleotide sequence ID" value="NZ_JACHWX010000005.1"/>
</dbReference>
<dbReference type="PANTHER" id="PTHR30026">
    <property type="entry name" value="OUTER MEMBRANE PROTEIN TOLC"/>
    <property type="match status" value="1"/>
</dbReference>
<evidence type="ECO:0000256" key="6">
    <source>
        <dbReference type="ARBA" id="ARBA00023136"/>
    </source>
</evidence>
<evidence type="ECO:0000256" key="9">
    <source>
        <dbReference type="SAM" id="SignalP"/>
    </source>
</evidence>
<gene>
    <name evidence="10" type="ORF">FHS11_002148</name>
</gene>
<keyword evidence="8" id="KW-0175">Coiled coil</keyword>
<dbReference type="GO" id="GO:0015562">
    <property type="term" value="F:efflux transmembrane transporter activity"/>
    <property type="evidence" value="ECO:0007669"/>
    <property type="project" value="InterPro"/>
</dbReference>
<proteinExistence type="inferred from homology"/>
<evidence type="ECO:0000256" key="2">
    <source>
        <dbReference type="ARBA" id="ARBA00007613"/>
    </source>
</evidence>
<evidence type="ECO:0000313" key="11">
    <source>
        <dbReference type="Proteomes" id="UP000539265"/>
    </source>
</evidence>
<keyword evidence="3" id="KW-0813">Transport</keyword>
<evidence type="ECO:0000256" key="7">
    <source>
        <dbReference type="ARBA" id="ARBA00023237"/>
    </source>
</evidence>
<comment type="caution">
    <text evidence="10">The sequence shown here is derived from an EMBL/GenBank/DDBJ whole genome shotgun (WGS) entry which is preliminary data.</text>
</comment>
<evidence type="ECO:0000256" key="8">
    <source>
        <dbReference type="SAM" id="Coils"/>
    </source>
</evidence>
<accession>A0A839SGL8</accession>
<dbReference type="Proteomes" id="UP000539265">
    <property type="component" value="Unassembled WGS sequence"/>
</dbReference>
<feature type="coiled-coil region" evidence="8">
    <location>
        <begin position="189"/>
        <end position="216"/>
    </location>
</feature>
<dbReference type="GO" id="GO:1990281">
    <property type="term" value="C:efflux pump complex"/>
    <property type="evidence" value="ECO:0007669"/>
    <property type="project" value="TreeGrafter"/>
</dbReference>
<dbReference type="Gene3D" id="1.20.1600.10">
    <property type="entry name" value="Outer membrane efflux proteins (OEP)"/>
    <property type="match status" value="1"/>
</dbReference>
<name>A0A839SGL8_9SPHI</name>
<dbReference type="Pfam" id="PF02321">
    <property type="entry name" value="OEP"/>
    <property type="match status" value="1"/>
</dbReference>
<dbReference type="GO" id="GO:0015288">
    <property type="term" value="F:porin activity"/>
    <property type="evidence" value="ECO:0007669"/>
    <property type="project" value="TreeGrafter"/>
</dbReference>
<sequence length="475" mass="53372">MKHIVLILSLICAVALNGFAQQAPPDSQKYNFTVADCVNYAYEHQHDVKNANLDVESAGYHVKETIGQGLPQISGAASFQDYLKTPSIIFPDFISGPVYGILNKQHVVDSATNKVISGTPPASNGKANTVSFQQNYNTNIGFTINQILFDPNYIVGLQASKTYKELYTRSYTRSKIEVNVNITKAYYQVLVSAEQLKLLEANVNELKQQVDETTARNKQGFVEKIDVDRITVQYNSLVTNWENTKRLIVLNYELLKFQMGMPVNKELTLKDKLEDIKLEASIADAVNDTSIYHNRIEYNLLETQKKLNEYDLKSKRGQFLPKLTAVANYSIANQNNSFGQLFSSNYPSSYVGLNLSIPLFTGWQHLNQVKQSKITVLKSQNDLDDMKNTVNLQVDQARISYINGLQTLNDQKKNMALAAEVLRVAKIKYEQGVGSSIEVTQAQTDLQQADNTYIQGLYDALVSKVDLDKAYGRIK</sequence>
<dbReference type="SUPFAM" id="SSF56954">
    <property type="entry name" value="Outer membrane efflux proteins (OEP)"/>
    <property type="match status" value="1"/>
</dbReference>
<dbReference type="GO" id="GO:0009279">
    <property type="term" value="C:cell outer membrane"/>
    <property type="evidence" value="ECO:0007669"/>
    <property type="project" value="UniProtKB-SubCell"/>
</dbReference>
<evidence type="ECO:0000256" key="4">
    <source>
        <dbReference type="ARBA" id="ARBA00022452"/>
    </source>
</evidence>